<dbReference type="InterPro" id="IPR051127">
    <property type="entry name" value="Fungal_SecMet_Regulators"/>
</dbReference>
<evidence type="ECO:0000256" key="2">
    <source>
        <dbReference type="ARBA" id="ARBA00023125"/>
    </source>
</evidence>
<evidence type="ECO:0000256" key="3">
    <source>
        <dbReference type="ARBA" id="ARBA00023163"/>
    </source>
</evidence>
<dbReference type="SMART" id="SM00066">
    <property type="entry name" value="GAL4"/>
    <property type="match status" value="1"/>
</dbReference>
<dbReference type="AlphaFoldDB" id="A0AAN7HG36"/>
<reference evidence="7" key="2">
    <citation type="submission" date="2023-05" db="EMBL/GenBank/DDBJ databases">
        <authorList>
            <consortium name="Lawrence Berkeley National Laboratory"/>
            <person name="Steindorff A."/>
            <person name="Hensen N."/>
            <person name="Bonometti L."/>
            <person name="Westerberg I."/>
            <person name="Brannstrom I.O."/>
            <person name="Guillou S."/>
            <person name="Cros-Aarteil S."/>
            <person name="Calhoun S."/>
            <person name="Haridas S."/>
            <person name="Kuo A."/>
            <person name="Mondo S."/>
            <person name="Pangilinan J."/>
            <person name="Riley R."/>
            <person name="Labutti K."/>
            <person name="Andreopoulos B."/>
            <person name="Lipzen A."/>
            <person name="Chen C."/>
            <person name="Yanf M."/>
            <person name="Daum C."/>
            <person name="Ng V."/>
            <person name="Clum A."/>
            <person name="Ohm R."/>
            <person name="Martin F."/>
            <person name="Silar P."/>
            <person name="Natvig D."/>
            <person name="Lalanne C."/>
            <person name="Gautier V."/>
            <person name="Ament-Velasquez S.L."/>
            <person name="Kruys A."/>
            <person name="Hutchinson M.I."/>
            <person name="Powell A.J."/>
            <person name="Barry K."/>
            <person name="Miller A.N."/>
            <person name="Grigoriev I.V."/>
            <person name="Debuchy R."/>
            <person name="Gladieux P."/>
            <person name="Thoren M.H."/>
            <person name="Johannesson H."/>
        </authorList>
    </citation>
    <scope>NUCLEOTIDE SEQUENCE</scope>
    <source>
        <strain evidence="7">CBS 532.94</strain>
    </source>
</reference>
<dbReference type="Gene3D" id="4.10.240.10">
    <property type="entry name" value="Zn(2)-C6 fungal-type DNA-binding domain"/>
    <property type="match status" value="1"/>
</dbReference>
<comment type="caution">
    <text evidence="7">The sequence shown here is derived from an EMBL/GenBank/DDBJ whole genome shotgun (WGS) entry which is preliminary data.</text>
</comment>
<feature type="region of interest" description="Disordered" evidence="5">
    <location>
        <begin position="361"/>
        <end position="390"/>
    </location>
</feature>
<dbReference type="Pfam" id="PF00172">
    <property type="entry name" value="Zn_clus"/>
    <property type="match status" value="1"/>
</dbReference>
<evidence type="ECO:0000256" key="5">
    <source>
        <dbReference type="SAM" id="MobiDB-lite"/>
    </source>
</evidence>
<dbReference type="Proteomes" id="UP001303760">
    <property type="component" value="Unassembled WGS sequence"/>
</dbReference>
<name>A0AAN7HG36_9PEZI</name>
<keyword evidence="1" id="KW-0805">Transcription regulation</keyword>
<keyword evidence="2" id="KW-0238">DNA-binding</keyword>
<protein>
    <recommendedName>
        <fullName evidence="6">Zn(2)-C6 fungal-type domain-containing protein</fullName>
    </recommendedName>
</protein>
<dbReference type="CDD" id="cd00067">
    <property type="entry name" value="GAL4"/>
    <property type="match status" value="1"/>
</dbReference>
<proteinExistence type="predicted"/>
<evidence type="ECO:0000259" key="6">
    <source>
        <dbReference type="PROSITE" id="PS50048"/>
    </source>
</evidence>
<feature type="region of interest" description="Disordered" evidence="5">
    <location>
        <begin position="170"/>
        <end position="201"/>
    </location>
</feature>
<evidence type="ECO:0000256" key="1">
    <source>
        <dbReference type="ARBA" id="ARBA00023015"/>
    </source>
</evidence>
<dbReference type="GO" id="GO:0000981">
    <property type="term" value="F:DNA-binding transcription factor activity, RNA polymerase II-specific"/>
    <property type="evidence" value="ECO:0007669"/>
    <property type="project" value="InterPro"/>
</dbReference>
<evidence type="ECO:0000313" key="7">
    <source>
        <dbReference type="EMBL" id="KAK4240605.1"/>
    </source>
</evidence>
<dbReference type="SUPFAM" id="SSF57701">
    <property type="entry name" value="Zn2/Cys6 DNA-binding domain"/>
    <property type="match status" value="1"/>
</dbReference>
<feature type="domain" description="Zn(2)-C6 fungal-type" evidence="6">
    <location>
        <begin position="9"/>
        <end position="39"/>
    </location>
</feature>
<dbReference type="PANTHER" id="PTHR47424:SF3">
    <property type="entry name" value="REGULATORY PROTEIN GAL4"/>
    <property type="match status" value="1"/>
</dbReference>
<dbReference type="EMBL" id="MU860037">
    <property type="protein sequence ID" value="KAK4240605.1"/>
    <property type="molecule type" value="Genomic_DNA"/>
</dbReference>
<dbReference type="InterPro" id="IPR001138">
    <property type="entry name" value="Zn2Cys6_DnaBD"/>
</dbReference>
<accession>A0AAN7HG36</accession>
<gene>
    <name evidence="7" type="ORF">C8A03DRAFT_13118</name>
</gene>
<keyword evidence="3" id="KW-0804">Transcription</keyword>
<dbReference type="PRINTS" id="PR00755">
    <property type="entry name" value="AFLATOXINBRP"/>
</dbReference>
<dbReference type="InterPro" id="IPR036864">
    <property type="entry name" value="Zn2-C6_fun-type_DNA-bd_sf"/>
</dbReference>
<evidence type="ECO:0000313" key="8">
    <source>
        <dbReference type="Proteomes" id="UP001303760"/>
    </source>
</evidence>
<sequence>MNGVSRHIACVSCRDRKVRCNGEQPACEKCRQAGEKCVYLPTCRPSKADLAQKVDTLQQRLGKSRVLPTNMHQANVNAAGDIAERAEAYIRKMENEANCSRATSYFSPTAMSPVSLPSATPVTPLPLQIATPPTPATFAAGLFHPQPGIQFPEMPGGDFLYTPILDPQALPGGMDGAQLESQVEDPERPLDHHARKSSSISIPSLREIRELNSALSSTRPRSASALGTHGSDRTGRECEGCSAIMNELAAYCMAVSSAHSDIAGISLALAEYLAWMRKAANLKTTDVTSMLETLECRAREVHDMVETRPWAALKHMVAALKPLGRASSRLTELEHDFCRQSTEAGQFFQTEYDIRVALPNQRKPPTAELGLPVPIPTPSDAPDARLDTQT</sequence>
<dbReference type="PANTHER" id="PTHR47424">
    <property type="entry name" value="REGULATORY PROTEIN GAL4"/>
    <property type="match status" value="1"/>
</dbReference>
<evidence type="ECO:0000256" key="4">
    <source>
        <dbReference type="ARBA" id="ARBA00023242"/>
    </source>
</evidence>
<dbReference type="GO" id="GO:0008270">
    <property type="term" value="F:zinc ion binding"/>
    <property type="evidence" value="ECO:0007669"/>
    <property type="project" value="InterPro"/>
</dbReference>
<dbReference type="GO" id="GO:0003677">
    <property type="term" value="F:DNA binding"/>
    <property type="evidence" value="ECO:0007669"/>
    <property type="project" value="UniProtKB-KW"/>
</dbReference>
<organism evidence="7 8">
    <name type="scientific">Achaetomium macrosporum</name>
    <dbReference type="NCBI Taxonomy" id="79813"/>
    <lineage>
        <taxon>Eukaryota</taxon>
        <taxon>Fungi</taxon>
        <taxon>Dikarya</taxon>
        <taxon>Ascomycota</taxon>
        <taxon>Pezizomycotina</taxon>
        <taxon>Sordariomycetes</taxon>
        <taxon>Sordariomycetidae</taxon>
        <taxon>Sordariales</taxon>
        <taxon>Chaetomiaceae</taxon>
        <taxon>Achaetomium</taxon>
    </lineage>
</organism>
<keyword evidence="8" id="KW-1185">Reference proteome</keyword>
<dbReference type="PROSITE" id="PS50048">
    <property type="entry name" value="ZN2_CY6_FUNGAL_2"/>
    <property type="match status" value="1"/>
</dbReference>
<dbReference type="PROSITE" id="PS00463">
    <property type="entry name" value="ZN2_CY6_FUNGAL_1"/>
    <property type="match status" value="1"/>
</dbReference>
<keyword evidence="4" id="KW-0539">Nucleus</keyword>
<reference evidence="7" key="1">
    <citation type="journal article" date="2023" name="Mol. Phylogenet. Evol.">
        <title>Genome-scale phylogeny and comparative genomics of the fungal order Sordariales.</title>
        <authorList>
            <person name="Hensen N."/>
            <person name="Bonometti L."/>
            <person name="Westerberg I."/>
            <person name="Brannstrom I.O."/>
            <person name="Guillou S."/>
            <person name="Cros-Aarteil S."/>
            <person name="Calhoun S."/>
            <person name="Haridas S."/>
            <person name="Kuo A."/>
            <person name="Mondo S."/>
            <person name="Pangilinan J."/>
            <person name="Riley R."/>
            <person name="LaButti K."/>
            <person name="Andreopoulos B."/>
            <person name="Lipzen A."/>
            <person name="Chen C."/>
            <person name="Yan M."/>
            <person name="Daum C."/>
            <person name="Ng V."/>
            <person name="Clum A."/>
            <person name="Steindorff A."/>
            <person name="Ohm R.A."/>
            <person name="Martin F."/>
            <person name="Silar P."/>
            <person name="Natvig D.O."/>
            <person name="Lalanne C."/>
            <person name="Gautier V."/>
            <person name="Ament-Velasquez S.L."/>
            <person name="Kruys A."/>
            <person name="Hutchinson M.I."/>
            <person name="Powell A.J."/>
            <person name="Barry K."/>
            <person name="Miller A.N."/>
            <person name="Grigoriev I.V."/>
            <person name="Debuchy R."/>
            <person name="Gladieux P."/>
            <person name="Hiltunen Thoren M."/>
            <person name="Johannesson H."/>
        </authorList>
    </citation>
    <scope>NUCLEOTIDE SEQUENCE</scope>
    <source>
        <strain evidence="7">CBS 532.94</strain>
    </source>
</reference>